<accession>A0A7W7VEU7</accession>
<keyword evidence="4" id="KW-1185">Reference proteome</keyword>
<feature type="domain" description="Pyridoxamine 5'-phosphate oxidase N-terminal" evidence="2">
    <location>
        <begin position="5"/>
        <end position="98"/>
    </location>
</feature>
<dbReference type="Gene3D" id="2.30.110.10">
    <property type="entry name" value="Electron Transport, Fmn-binding Protein, Chain A"/>
    <property type="match status" value="1"/>
</dbReference>
<reference evidence="3 4" key="1">
    <citation type="submission" date="2020-08" db="EMBL/GenBank/DDBJ databases">
        <title>Genomic Encyclopedia of Type Strains, Phase III (KMG-III): the genomes of soil and plant-associated and newly described type strains.</title>
        <authorList>
            <person name="Whitman W."/>
        </authorList>
    </citation>
    <scope>NUCLEOTIDE SEQUENCE [LARGE SCALE GENOMIC DNA]</scope>
    <source>
        <strain evidence="3 4">CECT 8960</strain>
    </source>
</reference>
<gene>
    <name evidence="3" type="ORF">FHR82_003874</name>
</gene>
<protein>
    <submittedName>
        <fullName evidence="3">Pyridoxamine 5'-phosphate oxidase family protein</fullName>
    </submittedName>
</protein>
<name>A0A7W7VEU7_9PSEU</name>
<dbReference type="Pfam" id="PF01243">
    <property type="entry name" value="PNPOx_N"/>
    <property type="match status" value="1"/>
</dbReference>
<dbReference type="NCBIfam" id="TIGR04023">
    <property type="entry name" value="PPOX_MSMEG_5819"/>
    <property type="match status" value="1"/>
</dbReference>
<dbReference type="AlphaFoldDB" id="A0A7W7VEU7"/>
<evidence type="ECO:0000313" key="3">
    <source>
        <dbReference type="EMBL" id="MBB4907632.1"/>
    </source>
</evidence>
<sequence>MSFSEQEVAYLRSQQLARISTVAPDGQPDVAPVGFEFDGTHFYVGGRDPVRTRKFRNVGAGNEKVALVIDDLKSVDPWRPRFLRVYGTAELVEREGQFGAGHYLRITPTVSWSFNLDGESPPYDAEFSRTVHEAA</sequence>
<dbReference type="InterPro" id="IPR024031">
    <property type="entry name" value="MSMEG_5819/OxyR"/>
</dbReference>
<evidence type="ECO:0000256" key="1">
    <source>
        <dbReference type="ARBA" id="ARBA00023002"/>
    </source>
</evidence>
<evidence type="ECO:0000313" key="4">
    <source>
        <dbReference type="Proteomes" id="UP000520767"/>
    </source>
</evidence>
<dbReference type="InterPro" id="IPR052019">
    <property type="entry name" value="F420H2_bilvrd_red/Heme_oxyg"/>
</dbReference>
<organism evidence="3 4">
    <name type="scientific">Actinophytocola algeriensis</name>
    <dbReference type="NCBI Taxonomy" id="1768010"/>
    <lineage>
        <taxon>Bacteria</taxon>
        <taxon>Bacillati</taxon>
        <taxon>Actinomycetota</taxon>
        <taxon>Actinomycetes</taxon>
        <taxon>Pseudonocardiales</taxon>
        <taxon>Pseudonocardiaceae</taxon>
    </lineage>
</organism>
<dbReference type="GO" id="GO:0016627">
    <property type="term" value="F:oxidoreductase activity, acting on the CH-CH group of donors"/>
    <property type="evidence" value="ECO:0007669"/>
    <property type="project" value="TreeGrafter"/>
</dbReference>
<dbReference type="InterPro" id="IPR011576">
    <property type="entry name" value="Pyridox_Oxase_N"/>
</dbReference>
<dbReference type="Proteomes" id="UP000520767">
    <property type="component" value="Unassembled WGS sequence"/>
</dbReference>
<dbReference type="PANTHER" id="PTHR35176">
    <property type="entry name" value="HEME OXYGENASE HI_0854-RELATED"/>
    <property type="match status" value="1"/>
</dbReference>
<dbReference type="RefSeq" id="WP_184811800.1">
    <property type="nucleotide sequence ID" value="NZ_JACHJQ010000004.1"/>
</dbReference>
<dbReference type="GO" id="GO:0070967">
    <property type="term" value="F:coenzyme F420 binding"/>
    <property type="evidence" value="ECO:0007669"/>
    <property type="project" value="TreeGrafter"/>
</dbReference>
<proteinExistence type="predicted"/>
<keyword evidence="1" id="KW-0560">Oxidoreductase</keyword>
<dbReference type="InterPro" id="IPR012349">
    <property type="entry name" value="Split_barrel_FMN-bd"/>
</dbReference>
<evidence type="ECO:0000259" key="2">
    <source>
        <dbReference type="Pfam" id="PF01243"/>
    </source>
</evidence>
<comment type="caution">
    <text evidence="3">The sequence shown here is derived from an EMBL/GenBank/DDBJ whole genome shotgun (WGS) entry which is preliminary data.</text>
</comment>
<dbReference type="EMBL" id="JACHJQ010000004">
    <property type="protein sequence ID" value="MBB4907632.1"/>
    <property type="molecule type" value="Genomic_DNA"/>
</dbReference>
<dbReference type="SUPFAM" id="SSF50475">
    <property type="entry name" value="FMN-binding split barrel"/>
    <property type="match status" value="1"/>
</dbReference>
<dbReference type="PANTHER" id="PTHR35176:SF6">
    <property type="entry name" value="HEME OXYGENASE HI_0854-RELATED"/>
    <property type="match status" value="1"/>
</dbReference>
<dbReference type="GO" id="GO:0005829">
    <property type="term" value="C:cytosol"/>
    <property type="evidence" value="ECO:0007669"/>
    <property type="project" value="TreeGrafter"/>
</dbReference>